<dbReference type="Proteomes" id="UP000287651">
    <property type="component" value="Unassembled WGS sequence"/>
</dbReference>
<proteinExistence type="predicted"/>
<reference evidence="2 3" key="1">
    <citation type="journal article" date="2014" name="Agronomy (Basel)">
        <title>A Draft Genome Sequence for Ensete ventricosum, the Drought-Tolerant Tree Against Hunger.</title>
        <authorList>
            <person name="Harrison J."/>
            <person name="Moore K.A."/>
            <person name="Paszkiewicz K."/>
            <person name="Jones T."/>
            <person name="Grant M."/>
            <person name="Ambacheew D."/>
            <person name="Muzemil S."/>
            <person name="Studholme D.J."/>
        </authorList>
    </citation>
    <scope>NUCLEOTIDE SEQUENCE [LARGE SCALE GENOMIC DNA]</scope>
</reference>
<evidence type="ECO:0000256" key="1">
    <source>
        <dbReference type="SAM" id="MobiDB-lite"/>
    </source>
</evidence>
<comment type="caution">
    <text evidence="2">The sequence shown here is derived from an EMBL/GenBank/DDBJ whole genome shotgun (WGS) entry which is preliminary data.</text>
</comment>
<protein>
    <submittedName>
        <fullName evidence="2">Uncharacterized protein</fullName>
    </submittedName>
</protein>
<sequence length="83" mass="8760">MGGMYQSDRILVYGPPTTGWYRRIRSLLAQKRGDASSPRTGQGNAWSPRAKRGDAGSQGDASSPRAGRGDASFLAVTGLADFA</sequence>
<gene>
    <name evidence="2" type="ORF">B296_00041974</name>
</gene>
<name>A0A426XAE4_ENSVE</name>
<evidence type="ECO:0000313" key="2">
    <source>
        <dbReference type="EMBL" id="RRT36432.1"/>
    </source>
</evidence>
<feature type="region of interest" description="Disordered" evidence="1">
    <location>
        <begin position="31"/>
        <end position="70"/>
    </location>
</feature>
<accession>A0A426XAE4</accession>
<dbReference type="EMBL" id="AMZH03023625">
    <property type="protein sequence ID" value="RRT36432.1"/>
    <property type="molecule type" value="Genomic_DNA"/>
</dbReference>
<evidence type="ECO:0000313" key="3">
    <source>
        <dbReference type="Proteomes" id="UP000287651"/>
    </source>
</evidence>
<organism evidence="2 3">
    <name type="scientific">Ensete ventricosum</name>
    <name type="common">Abyssinian banana</name>
    <name type="synonym">Musa ensete</name>
    <dbReference type="NCBI Taxonomy" id="4639"/>
    <lineage>
        <taxon>Eukaryota</taxon>
        <taxon>Viridiplantae</taxon>
        <taxon>Streptophyta</taxon>
        <taxon>Embryophyta</taxon>
        <taxon>Tracheophyta</taxon>
        <taxon>Spermatophyta</taxon>
        <taxon>Magnoliopsida</taxon>
        <taxon>Liliopsida</taxon>
        <taxon>Zingiberales</taxon>
        <taxon>Musaceae</taxon>
        <taxon>Ensete</taxon>
    </lineage>
</organism>
<dbReference type="AlphaFoldDB" id="A0A426XAE4"/>